<keyword evidence="8" id="KW-0132">Cell division</keyword>
<dbReference type="InterPro" id="IPR013958">
    <property type="entry name" value="DASH_Dad1"/>
</dbReference>
<evidence type="ECO:0000256" key="1">
    <source>
        <dbReference type="ARBA" id="ARBA00004123"/>
    </source>
</evidence>
<evidence type="ECO:0000256" key="3">
    <source>
        <dbReference type="ARBA" id="ARBA00004629"/>
    </source>
</evidence>
<accession>A0A6A6VWG5</accession>
<dbReference type="Pfam" id="PF08649">
    <property type="entry name" value="DASH_Dad1"/>
    <property type="match status" value="1"/>
</dbReference>
<keyword evidence="9" id="KW-0493">Microtubule</keyword>
<dbReference type="AlphaFoldDB" id="A0A6A6VWG5"/>
<keyword evidence="14" id="KW-0131">Cell cycle</keyword>
<dbReference type="PANTHER" id="PTHR28025:SF1">
    <property type="entry name" value="DASH COMPLEX SUBUNIT DAD1"/>
    <property type="match status" value="1"/>
</dbReference>
<dbReference type="GO" id="GO:0044732">
    <property type="term" value="C:mitotic spindle pole body"/>
    <property type="evidence" value="ECO:0007669"/>
    <property type="project" value="TreeGrafter"/>
</dbReference>
<keyword evidence="12" id="KW-0206">Cytoskeleton</keyword>
<evidence type="ECO:0000313" key="18">
    <source>
        <dbReference type="EMBL" id="KAF2754593.1"/>
    </source>
</evidence>
<organism evidence="18 19">
    <name type="scientific">Pseudovirgaria hyperparasitica</name>
    <dbReference type="NCBI Taxonomy" id="470096"/>
    <lineage>
        <taxon>Eukaryota</taxon>
        <taxon>Fungi</taxon>
        <taxon>Dikarya</taxon>
        <taxon>Ascomycota</taxon>
        <taxon>Pezizomycotina</taxon>
        <taxon>Dothideomycetes</taxon>
        <taxon>Dothideomycetes incertae sedis</taxon>
        <taxon>Acrospermales</taxon>
        <taxon>Acrospermaceae</taxon>
        <taxon>Pseudovirgaria</taxon>
    </lineage>
</organism>
<keyword evidence="10" id="KW-0498">Mitosis</keyword>
<evidence type="ECO:0000256" key="5">
    <source>
        <dbReference type="ARBA" id="ARBA00020261"/>
    </source>
</evidence>
<dbReference type="GO" id="GO:0051301">
    <property type="term" value="P:cell division"/>
    <property type="evidence" value="ECO:0007669"/>
    <property type="project" value="UniProtKB-KW"/>
</dbReference>
<dbReference type="GO" id="GO:0005876">
    <property type="term" value="C:spindle microtubule"/>
    <property type="evidence" value="ECO:0007669"/>
    <property type="project" value="TreeGrafter"/>
</dbReference>
<reference evidence="18" key="1">
    <citation type="journal article" date="2020" name="Stud. Mycol.">
        <title>101 Dothideomycetes genomes: a test case for predicting lifestyles and emergence of pathogens.</title>
        <authorList>
            <person name="Haridas S."/>
            <person name="Albert R."/>
            <person name="Binder M."/>
            <person name="Bloem J."/>
            <person name="Labutti K."/>
            <person name="Salamov A."/>
            <person name="Andreopoulos B."/>
            <person name="Baker S."/>
            <person name="Barry K."/>
            <person name="Bills G."/>
            <person name="Bluhm B."/>
            <person name="Cannon C."/>
            <person name="Castanera R."/>
            <person name="Culley D."/>
            <person name="Daum C."/>
            <person name="Ezra D."/>
            <person name="Gonzalez J."/>
            <person name="Henrissat B."/>
            <person name="Kuo A."/>
            <person name="Liang C."/>
            <person name="Lipzen A."/>
            <person name="Lutzoni F."/>
            <person name="Magnuson J."/>
            <person name="Mondo S."/>
            <person name="Nolan M."/>
            <person name="Ohm R."/>
            <person name="Pangilinan J."/>
            <person name="Park H.-J."/>
            <person name="Ramirez L."/>
            <person name="Alfaro M."/>
            <person name="Sun H."/>
            <person name="Tritt A."/>
            <person name="Yoshinaga Y."/>
            <person name="Zwiers L.-H."/>
            <person name="Turgeon B."/>
            <person name="Goodwin S."/>
            <person name="Spatafora J."/>
            <person name="Crous P."/>
            <person name="Grigoriev I."/>
        </authorList>
    </citation>
    <scope>NUCLEOTIDE SEQUENCE</scope>
    <source>
        <strain evidence="18">CBS 121739</strain>
    </source>
</reference>
<dbReference type="GO" id="GO:0042729">
    <property type="term" value="C:DASH complex"/>
    <property type="evidence" value="ECO:0007669"/>
    <property type="project" value="InterPro"/>
</dbReference>
<dbReference type="RefSeq" id="XP_033597044.1">
    <property type="nucleotide sequence ID" value="XM_033744697.1"/>
</dbReference>
<feature type="region of interest" description="Disordered" evidence="17">
    <location>
        <begin position="1"/>
        <end position="22"/>
    </location>
</feature>
<gene>
    <name evidence="18" type="ORF">EJ05DRAFT_479564</name>
</gene>
<evidence type="ECO:0000256" key="2">
    <source>
        <dbReference type="ARBA" id="ARBA00004186"/>
    </source>
</evidence>
<dbReference type="GO" id="GO:0051010">
    <property type="term" value="F:microtubule plus-end binding"/>
    <property type="evidence" value="ECO:0007669"/>
    <property type="project" value="TreeGrafter"/>
</dbReference>
<keyword evidence="11" id="KW-0995">Kinetochore</keyword>
<feature type="compositionally biased region" description="Polar residues" evidence="17">
    <location>
        <begin position="1"/>
        <end position="20"/>
    </location>
</feature>
<dbReference type="GO" id="GO:0072686">
    <property type="term" value="C:mitotic spindle"/>
    <property type="evidence" value="ECO:0007669"/>
    <property type="project" value="InterPro"/>
</dbReference>
<comment type="similarity">
    <text evidence="4">Belongs to the DASH complex DAD1 family.</text>
</comment>
<dbReference type="PANTHER" id="PTHR28025">
    <property type="entry name" value="DASH COMPLEX SUBUNIT DAD1"/>
    <property type="match status" value="1"/>
</dbReference>
<keyword evidence="7" id="KW-0963">Cytoplasm</keyword>
<keyword evidence="6" id="KW-0158">Chromosome</keyword>
<evidence type="ECO:0000256" key="14">
    <source>
        <dbReference type="ARBA" id="ARBA00023306"/>
    </source>
</evidence>
<name>A0A6A6VWG5_9PEZI</name>
<keyword evidence="15" id="KW-0137">Centromere</keyword>
<dbReference type="OrthoDB" id="5566853at2759"/>
<evidence type="ECO:0000256" key="6">
    <source>
        <dbReference type="ARBA" id="ARBA00022454"/>
    </source>
</evidence>
<evidence type="ECO:0000313" key="19">
    <source>
        <dbReference type="Proteomes" id="UP000799437"/>
    </source>
</evidence>
<proteinExistence type="inferred from homology"/>
<keyword evidence="19" id="KW-1185">Reference proteome</keyword>
<evidence type="ECO:0000256" key="10">
    <source>
        <dbReference type="ARBA" id="ARBA00022776"/>
    </source>
</evidence>
<keyword evidence="13" id="KW-0539">Nucleus</keyword>
<evidence type="ECO:0000256" key="11">
    <source>
        <dbReference type="ARBA" id="ARBA00022838"/>
    </source>
</evidence>
<evidence type="ECO:0000256" key="13">
    <source>
        <dbReference type="ARBA" id="ARBA00023242"/>
    </source>
</evidence>
<evidence type="ECO:0000256" key="17">
    <source>
        <dbReference type="SAM" id="MobiDB-lite"/>
    </source>
</evidence>
<dbReference type="EMBL" id="ML996580">
    <property type="protein sequence ID" value="KAF2754593.1"/>
    <property type="molecule type" value="Genomic_DNA"/>
</dbReference>
<evidence type="ECO:0000256" key="12">
    <source>
        <dbReference type="ARBA" id="ARBA00023212"/>
    </source>
</evidence>
<dbReference type="GeneID" id="54485751"/>
<sequence>MSHQHTASTSAPSDQRTYFEQQRDELVGEVAQSLEHVLANMNKLNRNLEQLIAVGTEFSSVEALWSQFENVMHKDPEEAARQQQQQDSGSEEETEITVGTEEK</sequence>
<comment type="subcellular location">
    <subcellularLocation>
        <location evidence="3">Chromosome</location>
        <location evidence="3">Centromere</location>
        <location evidence="3">Kinetochore</location>
    </subcellularLocation>
    <subcellularLocation>
        <location evidence="2">Cytoplasm</location>
        <location evidence="2">Cytoskeleton</location>
        <location evidence="2">Spindle</location>
    </subcellularLocation>
    <subcellularLocation>
        <location evidence="1">Nucleus</location>
    </subcellularLocation>
</comment>
<evidence type="ECO:0000256" key="8">
    <source>
        <dbReference type="ARBA" id="ARBA00022618"/>
    </source>
</evidence>
<evidence type="ECO:0000256" key="7">
    <source>
        <dbReference type="ARBA" id="ARBA00022490"/>
    </source>
</evidence>
<evidence type="ECO:0000256" key="4">
    <source>
        <dbReference type="ARBA" id="ARBA00010146"/>
    </source>
</evidence>
<protein>
    <recommendedName>
        <fullName evidence="5">DASH complex subunit DAD1</fullName>
    </recommendedName>
    <alternativeName>
        <fullName evidence="16">Outer kinetochore protein DAD1</fullName>
    </alternativeName>
</protein>
<feature type="region of interest" description="Disordered" evidence="17">
    <location>
        <begin position="72"/>
        <end position="103"/>
    </location>
</feature>
<evidence type="ECO:0000256" key="15">
    <source>
        <dbReference type="ARBA" id="ARBA00023328"/>
    </source>
</evidence>
<evidence type="ECO:0000256" key="9">
    <source>
        <dbReference type="ARBA" id="ARBA00022701"/>
    </source>
</evidence>
<dbReference type="Proteomes" id="UP000799437">
    <property type="component" value="Unassembled WGS sequence"/>
</dbReference>
<evidence type="ECO:0000256" key="16">
    <source>
        <dbReference type="ARBA" id="ARBA00030566"/>
    </source>
</evidence>